<dbReference type="Gene3D" id="1.10.10.10">
    <property type="entry name" value="Winged helix-like DNA-binding domain superfamily/Winged helix DNA-binding domain"/>
    <property type="match status" value="1"/>
</dbReference>
<dbReference type="EMBL" id="UZAG01006247">
    <property type="protein sequence ID" value="VDO18342.1"/>
    <property type="molecule type" value="Genomic_DNA"/>
</dbReference>
<evidence type="ECO:0000313" key="3">
    <source>
        <dbReference type="WBParaSite" id="BTMF_0000642501-mRNA-1"/>
    </source>
</evidence>
<accession>A0A0R3QJ29</accession>
<dbReference type="WBParaSite" id="BTMF_0000642501-mRNA-1">
    <property type="protein sequence ID" value="BTMF_0000642501-mRNA-1"/>
    <property type="gene ID" value="BTMF_0000642501"/>
</dbReference>
<sequence>MAAIPKKTSATVSTDRRVAAKWSKVVAESGWTSFPNVIFERQQALQLTPLDINILLHLAGSWWNAGSNPYRSKKSLALAIGVHPRTIQKRIEEMERWGYIQRIYRKAGVGDNLANEYDFSGLIDKITPYAREKLDKRAAAQAESTAATIRKRPLKVIEGGK</sequence>
<dbReference type="Pfam" id="PF13730">
    <property type="entry name" value="HTH_36"/>
    <property type="match status" value="1"/>
</dbReference>
<dbReference type="SUPFAM" id="SSF46785">
    <property type="entry name" value="Winged helix' DNA-binding domain"/>
    <property type="match status" value="1"/>
</dbReference>
<name>A0A0R3QJ29_9BILA</name>
<reference evidence="1 2" key="2">
    <citation type="submission" date="2018-11" db="EMBL/GenBank/DDBJ databases">
        <authorList>
            <consortium name="Pathogen Informatics"/>
        </authorList>
    </citation>
    <scope>NUCLEOTIDE SEQUENCE [LARGE SCALE GENOMIC DNA]</scope>
</reference>
<dbReference type="InterPro" id="IPR036388">
    <property type="entry name" value="WH-like_DNA-bd_sf"/>
</dbReference>
<protein>
    <submittedName>
        <fullName evidence="3">Helix-turn-helix domain-containing protein</fullName>
    </submittedName>
</protein>
<gene>
    <name evidence="1" type="ORF">BTMF_LOCUS5661</name>
</gene>
<dbReference type="InterPro" id="IPR036390">
    <property type="entry name" value="WH_DNA-bd_sf"/>
</dbReference>
<dbReference type="AlphaFoldDB" id="A0A0R3QJ29"/>
<evidence type="ECO:0000313" key="2">
    <source>
        <dbReference type="Proteomes" id="UP000280834"/>
    </source>
</evidence>
<proteinExistence type="predicted"/>
<keyword evidence="2" id="KW-1185">Reference proteome</keyword>
<evidence type="ECO:0000313" key="1">
    <source>
        <dbReference type="EMBL" id="VDO18342.1"/>
    </source>
</evidence>
<dbReference type="Proteomes" id="UP000280834">
    <property type="component" value="Unassembled WGS sequence"/>
</dbReference>
<reference evidence="3" key="1">
    <citation type="submission" date="2017-02" db="UniProtKB">
        <authorList>
            <consortium name="WormBaseParasite"/>
        </authorList>
    </citation>
    <scope>IDENTIFICATION</scope>
</reference>
<organism evidence="3">
    <name type="scientific">Brugia timori</name>
    <dbReference type="NCBI Taxonomy" id="42155"/>
    <lineage>
        <taxon>Eukaryota</taxon>
        <taxon>Metazoa</taxon>
        <taxon>Ecdysozoa</taxon>
        <taxon>Nematoda</taxon>
        <taxon>Chromadorea</taxon>
        <taxon>Rhabditida</taxon>
        <taxon>Spirurina</taxon>
        <taxon>Spiruromorpha</taxon>
        <taxon>Filarioidea</taxon>
        <taxon>Onchocercidae</taxon>
        <taxon>Brugia</taxon>
    </lineage>
</organism>